<reference evidence="2" key="1">
    <citation type="submission" date="2015-06" db="UniProtKB">
        <authorList>
            <consortium name="EnsemblPlants"/>
        </authorList>
    </citation>
    <scope>IDENTIFICATION</scope>
</reference>
<proteinExistence type="predicted"/>
<protein>
    <submittedName>
        <fullName evidence="2">Uncharacterized protein</fullName>
    </submittedName>
</protein>
<name>R7W083_AEGTA</name>
<organism evidence="2">
    <name type="scientific">Aegilops tauschii</name>
    <name type="common">Tausch's goatgrass</name>
    <name type="synonym">Aegilops squarrosa</name>
    <dbReference type="NCBI Taxonomy" id="37682"/>
    <lineage>
        <taxon>Eukaryota</taxon>
        <taxon>Viridiplantae</taxon>
        <taxon>Streptophyta</taxon>
        <taxon>Embryophyta</taxon>
        <taxon>Tracheophyta</taxon>
        <taxon>Spermatophyta</taxon>
        <taxon>Magnoliopsida</taxon>
        <taxon>Liliopsida</taxon>
        <taxon>Poales</taxon>
        <taxon>Poaceae</taxon>
        <taxon>BOP clade</taxon>
        <taxon>Pooideae</taxon>
        <taxon>Triticodae</taxon>
        <taxon>Triticeae</taxon>
        <taxon>Triticinae</taxon>
        <taxon>Aegilops</taxon>
    </lineage>
</organism>
<sequence>MVTGVFGADVEGVGNGNVVEGSFEGVVIGVGKGFNEGIVMVGFVDGTGFMATEQLEKEEEVPETEGSSRKRKEQTGRRRRKRRRTTILAAGRSATRQERSGSPPQPQLVLFFGGCPREGKGKEKVVMADGGGSRRHEREGWAEKAQGWIWKPVYSSKDDVAAATSSWWTCVLGLRRCDDVCSSAGVELGR</sequence>
<feature type="compositionally biased region" description="Basic residues" evidence="1">
    <location>
        <begin position="69"/>
        <end position="85"/>
    </location>
</feature>
<evidence type="ECO:0000256" key="1">
    <source>
        <dbReference type="SAM" id="MobiDB-lite"/>
    </source>
</evidence>
<feature type="region of interest" description="Disordered" evidence="1">
    <location>
        <begin position="55"/>
        <end position="107"/>
    </location>
</feature>
<dbReference type="AlphaFoldDB" id="R7W083"/>
<accession>R7W083</accession>
<evidence type="ECO:0000313" key="2">
    <source>
        <dbReference type="EnsemblPlants" id="EMT01760"/>
    </source>
</evidence>
<dbReference type="EnsemblPlants" id="EMT01760">
    <property type="protein sequence ID" value="EMT01760"/>
    <property type="gene ID" value="F775_42591"/>
</dbReference>